<dbReference type="PANTHER" id="PTHR22298">
    <property type="entry name" value="ENDO-1,4-BETA-GLUCANASE"/>
    <property type="match status" value="1"/>
</dbReference>
<evidence type="ECO:0000259" key="12">
    <source>
        <dbReference type="Pfam" id="PF02927"/>
    </source>
</evidence>
<keyword evidence="8" id="KW-0732">Signal</keyword>
<evidence type="ECO:0000256" key="1">
    <source>
        <dbReference type="ARBA" id="ARBA00007072"/>
    </source>
</evidence>
<dbReference type="SUPFAM" id="SSF48208">
    <property type="entry name" value="Six-hairpin glycosidases"/>
    <property type="match status" value="1"/>
</dbReference>
<dbReference type="GO" id="GO:0008810">
    <property type="term" value="F:cellulase activity"/>
    <property type="evidence" value="ECO:0007669"/>
    <property type="project" value="UniProtKB-EC"/>
</dbReference>
<dbReference type="PROSITE" id="PS00698">
    <property type="entry name" value="GH9_3"/>
    <property type="match status" value="1"/>
</dbReference>
<dbReference type="Gene3D" id="1.50.10.10">
    <property type="match status" value="1"/>
</dbReference>
<feature type="domain" description="Glycoside hydrolase family 9" evidence="10">
    <location>
        <begin position="271"/>
        <end position="729"/>
    </location>
</feature>
<evidence type="ECO:0000256" key="3">
    <source>
        <dbReference type="ARBA" id="ARBA00023277"/>
    </source>
</evidence>
<evidence type="ECO:0000259" key="10">
    <source>
        <dbReference type="Pfam" id="PF00759"/>
    </source>
</evidence>
<dbReference type="SUPFAM" id="SSF81296">
    <property type="entry name" value="E set domains"/>
    <property type="match status" value="1"/>
</dbReference>
<evidence type="ECO:0000256" key="7">
    <source>
        <dbReference type="PROSITE-ProRule" id="PRU10060"/>
    </source>
</evidence>
<dbReference type="Proteomes" id="UP000239494">
    <property type="component" value="Unassembled WGS sequence"/>
</dbReference>
<reference evidence="13 14" key="1">
    <citation type="submission" date="2018-03" db="EMBL/GenBank/DDBJ databases">
        <title>Genomic Encyclopedia of Archaeal and Bacterial Type Strains, Phase II (KMG-II): from individual species to whole genera.</title>
        <authorList>
            <person name="Goeker M."/>
        </authorList>
    </citation>
    <scope>NUCLEOTIDE SEQUENCE [LARGE SCALE GENOMIC DNA]</scope>
    <source>
        <strain evidence="13 14">DSM 44720</strain>
    </source>
</reference>
<organism evidence="13 14">
    <name type="scientific">Umezawaea tangerina</name>
    <dbReference type="NCBI Taxonomy" id="84725"/>
    <lineage>
        <taxon>Bacteria</taxon>
        <taxon>Bacillati</taxon>
        <taxon>Actinomycetota</taxon>
        <taxon>Actinomycetes</taxon>
        <taxon>Pseudonocardiales</taxon>
        <taxon>Pseudonocardiaceae</taxon>
        <taxon>Umezawaea</taxon>
    </lineage>
</organism>
<dbReference type="SUPFAM" id="SSF49785">
    <property type="entry name" value="Galactose-binding domain-like"/>
    <property type="match status" value="1"/>
</dbReference>
<comment type="similarity">
    <text evidence="1 6 8">Belongs to the glycosyl hydrolase 9 (cellulase E) family.</text>
</comment>
<evidence type="ECO:0000256" key="8">
    <source>
        <dbReference type="RuleBase" id="RU361166"/>
    </source>
</evidence>
<evidence type="ECO:0000256" key="5">
    <source>
        <dbReference type="ARBA" id="ARBA00023326"/>
    </source>
</evidence>
<comment type="catalytic activity">
    <reaction evidence="8">
        <text>Endohydrolysis of (1-&gt;4)-beta-D-glucosidic linkages in cellulose, lichenin and cereal beta-D-glucans.</text>
        <dbReference type="EC" id="3.2.1.4"/>
    </reaction>
</comment>
<dbReference type="GO" id="GO:0030245">
    <property type="term" value="P:cellulose catabolic process"/>
    <property type="evidence" value="ECO:0007669"/>
    <property type="project" value="UniProtKB-KW"/>
</dbReference>
<proteinExistence type="inferred from homology"/>
<keyword evidence="2 6" id="KW-0378">Hydrolase</keyword>
<sequence length="736" mass="78625">MSARSRLFAACLPLVLLVGLATPAHAETYERVLNGTFATGKSPWWSSGSTPSAVDSGRLCADVPAGTVNPWESMIGQNDVPLEAGQPYTLRFTASATRPVTVRAVVALADPPSTGTLNKPVPLTAEPKAFEFTGTSTKTTTRGQVALQAGGAKEAYRLCLDDVSLTGGVVRPGGGWDYGSPVRVNQLGYAASGDKRASVVNAATTPVAWQLRDAAGAVVATGTTTVKGDDAMSGDHVHIADFSKVKTVGTGYTLAVGSDVSEPFDIARSPYDSLRRDSLAYFYHNRSGTPIDAEHVGAAYARPAGHVGVAPNKGDTSVPCLPGTCDYSLDVSGGWYDAGDHGKYVVNGALAAWQLMDTYERSLRTLDFEGLRDGLLAIPEQANHVPDVLDEARWEVEFLLKMQVPADKPLAGMAHHKIHDLAWTGHPMLPSNDPQPRYLHAPSTAATLNLAAAGAQCARIWALWDRAFSQKCLAAAETAWQAANAHPDLYAPDEDSVGGGAYDDTDVSDEFSWAAAELYATTGKRVYLSRITTKLTPAGFSWKDTGALADLTIARLPERFPVDRVLPARKRILSVADGYLRDLRKQGYPNPSLPTDGAYAWGSTSATTNAAMVMGVAYDLSFRREYRDGVLESMDYLLGRNGLNQSFVSGYGERASHNQHHRHWSHQIDPALPSPPPGSLAGGPNSGLQDPVAQQNLPGCQPAKCYIDDIGSWSTNEVAINWNSSLAWVAAFVDAR</sequence>
<dbReference type="Gene3D" id="2.60.40.10">
    <property type="entry name" value="Immunoglobulins"/>
    <property type="match status" value="1"/>
</dbReference>
<dbReference type="InterPro" id="IPR003305">
    <property type="entry name" value="CenC_carb-bd"/>
</dbReference>
<dbReference type="InterPro" id="IPR012341">
    <property type="entry name" value="6hp_glycosidase-like_sf"/>
</dbReference>
<feature type="signal peptide" evidence="8">
    <location>
        <begin position="1"/>
        <end position="26"/>
    </location>
</feature>
<name>A0A2T0TGC3_9PSEU</name>
<keyword evidence="3 6" id="KW-0119">Carbohydrate metabolism</keyword>
<dbReference type="InterPro" id="IPR014756">
    <property type="entry name" value="Ig_E-set"/>
</dbReference>
<dbReference type="Pfam" id="PF00759">
    <property type="entry name" value="Glyco_hydro_9"/>
    <property type="match status" value="1"/>
</dbReference>
<keyword evidence="8" id="KW-0136">Cellulose degradation</keyword>
<dbReference type="RefSeq" id="WP_106186284.1">
    <property type="nucleotide sequence ID" value="NZ_PVTF01000002.1"/>
</dbReference>
<feature type="domain" description="CBM-cenC" evidence="11">
    <location>
        <begin position="32"/>
        <end position="150"/>
    </location>
</feature>
<dbReference type="InterPro" id="IPR018221">
    <property type="entry name" value="Glyco_hydro_9_His_AS"/>
</dbReference>
<feature type="region of interest" description="Disordered" evidence="9">
    <location>
        <begin position="658"/>
        <end position="694"/>
    </location>
</feature>
<comment type="caution">
    <text evidence="13">The sequence shown here is derived from an EMBL/GenBank/DDBJ whole genome shotgun (WGS) entry which is preliminary data.</text>
</comment>
<dbReference type="InterPro" id="IPR033126">
    <property type="entry name" value="Glyco_hydro_9_Asp/Glu_AS"/>
</dbReference>
<keyword evidence="4 6" id="KW-0326">Glycosidase</keyword>
<dbReference type="OrthoDB" id="9808897at2"/>
<dbReference type="Pfam" id="PF02927">
    <property type="entry name" value="CelD_N"/>
    <property type="match status" value="1"/>
</dbReference>
<keyword evidence="14" id="KW-1185">Reference proteome</keyword>
<evidence type="ECO:0000313" key="13">
    <source>
        <dbReference type="EMBL" id="PRY44681.1"/>
    </source>
</evidence>
<dbReference type="InterPro" id="IPR008928">
    <property type="entry name" value="6-hairpin_glycosidase_sf"/>
</dbReference>
<evidence type="ECO:0000313" key="14">
    <source>
        <dbReference type="Proteomes" id="UP000239494"/>
    </source>
</evidence>
<dbReference type="InterPro" id="IPR004197">
    <property type="entry name" value="Cellulase_Ig-like"/>
</dbReference>
<dbReference type="InterPro" id="IPR008979">
    <property type="entry name" value="Galactose-bd-like_sf"/>
</dbReference>
<dbReference type="Gene3D" id="2.60.120.260">
    <property type="entry name" value="Galactose-binding domain-like"/>
    <property type="match status" value="1"/>
</dbReference>
<dbReference type="Pfam" id="PF02018">
    <property type="entry name" value="CBM_4_9"/>
    <property type="match status" value="1"/>
</dbReference>
<dbReference type="InterPro" id="IPR001701">
    <property type="entry name" value="Glyco_hydro_9"/>
</dbReference>
<dbReference type="AlphaFoldDB" id="A0A2T0TGC3"/>
<feature type="chain" id="PRO_5015368644" description="Endoglucanase" evidence="8">
    <location>
        <begin position="27"/>
        <end position="736"/>
    </location>
</feature>
<evidence type="ECO:0000256" key="9">
    <source>
        <dbReference type="SAM" id="MobiDB-lite"/>
    </source>
</evidence>
<dbReference type="CDD" id="cd02850">
    <property type="entry name" value="E_set_Cellulase_N"/>
    <property type="match status" value="1"/>
</dbReference>
<feature type="active site" evidence="7">
    <location>
        <position position="708"/>
    </location>
</feature>
<gene>
    <name evidence="13" type="ORF">CLV43_102246</name>
</gene>
<evidence type="ECO:0000256" key="4">
    <source>
        <dbReference type="ARBA" id="ARBA00023295"/>
    </source>
</evidence>
<feature type="active site" evidence="7">
    <location>
        <position position="717"/>
    </location>
</feature>
<dbReference type="EMBL" id="PVTF01000002">
    <property type="protein sequence ID" value="PRY44681.1"/>
    <property type="molecule type" value="Genomic_DNA"/>
</dbReference>
<evidence type="ECO:0000259" key="11">
    <source>
        <dbReference type="Pfam" id="PF02018"/>
    </source>
</evidence>
<feature type="active site" evidence="6">
    <location>
        <position position="660"/>
    </location>
</feature>
<dbReference type="InterPro" id="IPR013783">
    <property type="entry name" value="Ig-like_fold"/>
</dbReference>
<evidence type="ECO:0000256" key="2">
    <source>
        <dbReference type="ARBA" id="ARBA00022801"/>
    </source>
</evidence>
<accession>A0A2T0TGC3</accession>
<evidence type="ECO:0000256" key="6">
    <source>
        <dbReference type="PROSITE-ProRule" id="PRU10059"/>
    </source>
</evidence>
<feature type="domain" description="Cellulase Ig-like" evidence="12">
    <location>
        <begin position="178"/>
        <end position="259"/>
    </location>
</feature>
<keyword evidence="5 6" id="KW-0624">Polysaccharide degradation</keyword>
<dbReference type="PROSITE" id="PS00592">
    <property type="entry name" value="GH9_2"/>
    <property type="match status" value="1"/>
</dbReference>
<dbReference type="EC" id="3.2.1.4" evidence="8"/>
<protein>
    <recommendedName>
        <fullName evidence="8">Endoglucanase</fullName>
        <ecNumber evidence="8">3.2.1.4</ecNumber>
    </recommendedName>
</protein>